<keyword evidence="4" id="KW-1185">Reference proteome</keyword>
<keyword evidence="2" id="KW-0732">Signal</keyword>
<accession>A0A0C9T7G5</accession>
<dbReference type="OrthoDB" id="10264374at2759"/>
<gene>
    <name evidence="3" type="ORF">M422DRAFT_194148</name>
</gene>
<dbReference type="Proteomes" id="UP000054279">
    <property type="component" value="Unassembled WGS sequence"/>
</dbReference>
<comment type="similarity">
    <text evidence="1">Belongs to the ice-binding protein family.</text>
</comment>
<dbReference type="HOGENOM" id="CLU_050049_0_0_1"/>
<evidence type="ECO:0000313" key="3">
    <source>
        <dbReference type="EMBL" id="KIJ24908.1"/>
    </source>
</evidence>
<dbReference type="InterPro" id="IPR021884">
    <property type="entry name" value="Ice-bd_prot"/>
</dbReference>
<name>A0A0C9T7G5_SPHS4</name>
<organism evidence="3 4">
    <name type="scientific">Sphaerobolus stellatus (strain SS14)</name>
    <dbReference type="NCBI Taxonomy" id="990650"/>
    <lineage>
        <taxon>Eukaryota</taxon>
        <taxon>Fungi</taxon>
        <taxon>Dikarya</taxon>
        <taxon>Basidiomycota</taxon>
        <taxon>Agaricomycotina</taxon>
        <taxon>Agaricomycetes</taxon>
        <taxon>Phallomycetidae</taxon>
        <taxon>Geastrales</taxon>
        <taxon>Sphaerobolaceae</taxon>
        <taxon>Sphaerobolus</taxon>
    </lineage>
</organism>
<dbReference type="Pfam" id="PF11999">
    <property type="entry name" value="Ice_binding"/>
    <property type="match status" value="1"/>
</dbReference>
<evidence type="ECO:0000256" key="1">
    <source>
        <dbReference type="ARBA" id="ARBA00005445"/>
    </source>
</evidence>
<dbReference type="EMBL" id="KN837448">
    <property type="protein sequence ID" value="KIJ24908.1"/>
    <property type="molecule type" value="Genomic_DNA"/>
</dbReference>
<reference evidence="3 4" key="1">
    <citation type="submission" date="2014-06" db="EMBL/GenBank/DDBJ databases">
        <title>Evolutionary Origins and Diversification of the Mycorrhizal Mutualists.</title>
        <authorList>
            <consortium name="DOE Joint Genome Institute"/>
            <consortium name="Mycorrhizal Genomics Consortium"/>
            <person name="Kohler A."/>
            <person name="Kuo A."/>
            <person name="Nagy L.G."/>
            <person name="Floudas D."/>
            <person name="Copeland A."/>
            <person name="Barry K.W."/>
            <person name="Cichocki N."/>
            <person name="Veneault-Fourrey C."/>
            <person name="LaButti K."/>
            <person name="Lindquist E.A."/>
            <person name="Lipzen A."/>
            <person name="Lundell T."/>
            <person name="Morin E."/>
            <person name="Murat C."/>
            <person name="Riley R."/>
            <person name="Ohm R."/>
            <person name="Sun H."/>
            <person name="Tunlid A."/>
            <person name="Henrissat B."/>
            <person name="Grigoriev I.V."/>
            <person name="Hibbett D.S."/>
            <person name="Martin F."/>
        </authorList>
    </citation>
    <scope>NUCLEOTIDE SEQUENCE [LARGE SCALE GENOMIC DNA]</scope>
    <source>
        <strain evidence="3 4">SS14</strain>
    </source>
</reference>
<protein>
    <recommendedName>
        <fullName evidence="5">Antifreeze protein</fullName>
    </recommendedName>
</protein>
<sequence length="229" mass="22664">ATNVVFALGPPAIDLGTSGNFVILAQTGITNVPDSAITGNIGVSPTSAAAITGFSLIQDPSGTFATSTQVVGSVFAADYTSPTPSTLTTAVLDLQAAFADGNNRTANATINLGAGTLTGLTLTPGLYTWANSVDITTSLTLSGSATDTWILKIAGGLNLAPAESIILSGGALAKNIFWVVSGAVNVGGTSGFAGILLAAIDVTLITGSTLNGRILSQTAVALQKATVHA</sequence>
<feature type="non-terminal residue" evidence="3">
    <location>
        <position position="1"/>
    </location>
</feature>
<evidence type="ECO:0000313" key="4">
    <source>
        <dbReference type="Proteomes" id="UP000054279"/>
    </source>
</evidence>
<proteinExistence type="inferred from homology"/>
<evidence type="ECO:0000256" key="2">
    <source>
        <dbReference type="ARBA" id="ARBA00022729"/>
    </source>
</evidence>
<evidence type="ECO:0008006" key="5">
    <source>
        <dbReference type="Google" id="ProtNLM"/>
    </source>
</evidence>
<dbReference type="AlphaFoldDB" id="A0A0C9T7G5"/>